<evidence type="ECO:0000313" key="2">
    <source>
        <dbReference type="EMBL" id="QJT04508.1"/>
    </source>
</evidence>
<dbReference type="RefSeq" id="WP_171399847.1">
    <property type="nucleotide sequence ID" value="NZ_CP049838.1"/>
</dbReference>
<gene>
    <name evidence="2" type="ORF">G9272_32910</name>
</gene>
<dbReference type="Gene3D" id="1.20.1260.20">
    <property type="entry name" value="PPE superfamily"/>
    <property type="match status" value="1"/>
</dbReference>
<feature type="compositionally biased region" description="Low complexity" evidence="1">
    <location>
        <begin position="519"/>
        <end position="530"/>
    </location>
</feature>
<feature type="region of interest" description="Disordered" evidence="1">
    <location>
        <begin position="122"/>
        <end position="145"/>
    </location>
</feature>
<feature type="compositionally biased region" description="Basic and acidic residues" evidence="1">
    <location>
        <begin position="531"/>
        <end position="546"/>
    </location>
</feature>
<dbReference type="Proteomes" id="UP000502665">
    <property type="component" value="Chromosome"/>
</dbReference>
<feature type="compositionally biased region" description="Basic and acidic residues" evidence="1">
    <location>
        <begin position="125"/>
        <end position="138"/>
    </location>
</feature>
<evidence type="ECO:0000256" key="1">
    <source>
        <dbReference type="SAM" id="MobiDB-lite"/>
    </source>
</evidence>
<feature type="compositionally biased region" description="Gly residues" evidence="1">
    <location>
        <begin position="364"/>
        <end position="383"/>
    </location>
</feature>
<sequence length="546" mass="54447">MDDAVNKAVVISPGSLSSPGGFGNTSFEGYDLNAMIDIVESANPETMESAATALVDARDAINDAANELSRNLGDVDWEGEAHTAFYTWGMNLTTTALALAGYADEVGTQVLAASSGLASVRKSMPPRDSRIVPKKVDDIPTPQRVDGNEEYTAAVKAEKDRQEAINQMYRLASFYTVSSGMMELAEEPVFPEMPAVGVPPPLPIDHLDEGKPLPGSLADASNSGATGHHLAESAATRPRAEDLPQSPKSGAETARLPERHVGTEIDGVGTLPPQDTVKPTTGTPPSTAGPNATPAGTLPPYAPAGVPPTFRGPAGRTSGFGGVPGTRVPNSAQGRVGGMPGGTSAGRAGAGPVGQTGRTAATGKTGGRTTGPMGRGVVGGIPKTGGPAAGRTGSVPRSPVTGMGATNPGRPGAARTGAGRTGDGIVGGRPVTGGAPGVNGSRLPRGTVVGGEGASTSRAAGEKPGQRGVIGTPGSTTGKGAGQSARRPVGSPDGAVGTPKGRPSGSKTKGNTPGGPGAARGSARNPGPGETRSRRDERRDDASATD</sequence>
<dbReference type="AlphaFoldDB" id="A0A6M4WWA2"/>
<feature type="compositionally biased region" description="Gly residues" evidence="1">
    <location>
        <begin position="419"/>
        <end position="437"/>
    </location>
</feature>
<dbReference type="EMBL" id="CP049838">
    <property type="protein sequence ID" value="QJT04508.1"/>
    <property type="molecule type" value="Genomic_DNA"/>
</dbReference>
<feature type="compositionally biased region" description="Low complexity" evidence="1">
    <location>
        <begin position="408"/>
        <end position="418"/>
    </location>
</feature>
<evidence type="ECO:0000313" key="3">
    <source>
        <dbReference type="Proteomes" id="UP000502665"/>
    </source>
</evidence>
<reference evidence="2" key="1">
    <citation type="submission" date="2020-03" db="EMBL/GenBank/DDBJ databases">
        <title>Molecular networking-based the target discovery of potent antiproliferative macrolactams: 5/6/7/16 polycyclic ansamycins and glycosylated trienomycin from Streptomyces cacaoi subsp. asoensis.</title>
        <authorList>
            <person name="Liu L.-L."/>
        </authorList>
    </citation>
    <scope>NUCLEOTIDE SEQUENCE [LARGE SCALE GENOMIC DNA]</scope>
    <source>
        <strain evidence="2">H2S5</strain>
    </source>
</reference>
<protein>
    <submittedName>
        <fullName evidence="2">Uncharacterized protein</fullName>
    </submittedName>
</protein>
<feature type="compositionally biased region" description="Gly residues" evidence="1">
    <location>
        <begin position="335"/>
        <end position="354"/>
    </location>
</feature>
<accession>A0A6M4WWA2</accession>
<keyword evidence="3" id="KW-1185">Reference proteome</keyword>
<proteinExistence type="predicted"/>
<feature type="compositionally biased region" description="Low complexity" evidence="1">
    <location>
        <begin position="279"/>
        <end position="299"/>
    </location>
</feature>
<dbReference type="InterPro" id="IPR038332">
    <property type="entry name" value="PPE_sf"/>
</dbReference>
<organism evidence="2 3">
    <name type="scientific">Streptomyces asoensis</name>
    <dbReference type="NCBI Taxonomy" id="249586"/>
    <lineage>
        <taxon>Bacteria</taxon>
        <taxon>Bacillati</taxon>
        <taxon>Actinomycetota</taxon>
        <taxon>Actinomycetes</taxon>
        <taxon>Kitasatosporales</taxon>
        <taxon>Streptomycetaceae</taxon>
        <taxon>Streptomyces</taxon>
    </lineage>
</organism>
<name>A0A6M4WWA2_9ACTN</name>
<feature type="region of interest" description="Disordered" evidence="1">
    <location>
        <begin position="205"/>
        <end position="546"/>
    </location>
</feature>